<dbReference type="InParanoid" id="I7MIY1"/>
<keyword evidence="4" id="KW-0418">Kinase</keyword>
<feature type="transmembrane region" description="Helical" evidence="2">
    <location>
        <begin position="446"/>
        <end position="471"/>
    </location>
</feature>
<dbReference type="GO" id="GO:0016301">
    <property type="term" value="F:kinase activity"/>
    <property type="evidence" value="ECO:0007669"/>
    <property type="project" value="UniProtKB-KW"/>
</dbReference>
<dbReference type="eggNOG" id="ENOG502SEJF">
    <property type="taxonomic scope" value="Eukaryota"/>
</dbReference>
<dbReference type="Pfam" id="PF14703">
    <property type="entry name" value="PHM7_cyt"/>
    <property type="match status" value="1"/>
</dbReference>
<dbReference type="EMBL" id="GG662441">
    <property type="protein sequence ID" value="EAS04833.2"/>
    <property type="molecule type" value="Genomic_DNA"/>
</dbReference>
<keyword evidence="2" id="KW-0472">Membrane</keyword>
<feature type="transmembrane region" description="Helical" evidence="2">
    <location>
        <begin position="171"/>
        <end position="192"/>
    </location>
</feature>
<keyword evidence="5" id="KW-1185">Reference proteome</keyword>
<reference evidence="5" key="1">
    <citation type="journal article" date="2006" name="PLoS Biol.">
        <title>Macronuclear genome sequence of the ciliate Tetrahymena thermophila, a model eukaryote.</title>
        <authorList>
            <person name="Eisen J.A."/>
            <person name="Coyne R.S."/>
            <person name="Wu M."/>
            <person name="Wu D."/>
            <person name="Thiagarajan M."/>
            <person name="Wortman J.R."/>
            <person name="Badger J.H."/>
            <person name="Ren Q."/>
            <person name="Amedeo P."/>
            <person name="Jones K.M."/>
            <person name="Tallon L.J."/>
            <person name="Delcher A.L."/>
            <person name="Salzberg S.L."/>
            <person name="Silva J.C."/>
            <person name="Haas B.J."/>
            <person name="Majoros W.H."/>
            <person name="Farzad M."/>
            <person name="Carlton J.M."/>
            <person name="Smith R.K. Jr."/>
            <person name="Garg J."/>
            <person name="Pearlman R.E."/>
            <person name="Karrer K.M."/>
            <person name="Sun L."/>
            <person name="Manning G."/>
            <person name="Elde N.C."/>
            <person name="Turkewitz A.P."/>
            <person name="Asai D.J."/>
            <person name="Wilkes D.E."/>
            <person name="Wang Y."/>
            <person name="Cai H."/>
            <person name="Collins K."/>
            <person name="Stewart B.A."/>
            <person name="Lee S.R."/>
            <person name="Wilamowska K."/>
            <person name="Weinberg Z."/>
            <person name="Ruzzo W.L."/>
            <person name="Wloga D."/>
            <person name="Gaertig J."/>
            <person name="Frankel J."/>
            <person name="Tsao C.-C."/>
            <person name="Gorovsky M.A."/>
            <person name="Keeling P.J."/>
            <person name="Waller R.F."/>
            <person name="Patron N.J."/>
            <person name="Cherry J.M."/>
            <person name="Stover N.A."/>
            <person name="Krieger C.J."/>
            <person name="del Toro C."/>
            <person name="Ryder H.F."/>
            <person name="Williamson S.C."/>
            <person name="Barbeau R.A."/>
            <person name="Hamilton E.P."/>
            <person name="Orias E."/>
        </authorList>
    </citation>
    <scope>NUCLEOTIDE SEQUENCE [LARGE SCALE GENOMIC DNA]</scope>
    <source>
        <strain evidence="5">SB210</strain>
    </source>
</reference>
<keyword evidence="4" id="KW-0808">Transferase</keyword>
<accession>I7MIY1</accession>
<protein>
    <submittedName>
        <fullName evidence="4">Kinase domain protein</fullName>
    </submittedName>
</protein>
<feature type="domain" description="CSC1/OSCA1-like cytosolic" evidence="3">
    <location>
        <begin position="212"/>
        <end position="390"/>
    </location>
</feature>
<evidence type="ECO:0000313" key="4">
    <source>
        <dbReference type="EMBL" id="EAS04833.2"/>
    </source>
</evidence>
<dbReference type="GeneID" id="7830479"/>
<evidence type="ECO:0000256" key="1">
    <source>
        <dbReference type="SAM" id="Coils"/>
    </source>
</evidence>
<feature type="transmembrane region" description="Helical" evidence="2">
    <location>
        <begin position="664"/>
        <end position="691"/>
    </location>
</feature>
<feature type="transmembrane region" description="Helical" evidence="2">
    <location>
        <begin position="531"/>
        <end position="552"/>
    </location>
</feature>
<organism evidence="4 5">
    <name type="scientific">Tetrahymena thermophila (strain SB210)</name>
    <dbReference type="NCBI Taxonomy" id="312017"/>
    <lineage>
        <taxon>Eukaryota</taxon>
        <taxon>Sar</taxon>
        <taxon>Alveolata</taxon>
        <taxon>Ciliophora</taxon>
        <taxon>Intramacronucleata</taxon>
        <taxon>Oligohymenophorea</taxon>
        <taxon>Hymenostomatida</taxon>
        <taxon>Tetrahymenina</taxon>
        <taxon>Tetrahymenidae</taxon>
        <taxon>Tetrahymena</taxon>
    </lineage>
</organism>
<dbReference type="InterPro" id="IPR045122">
    <property type="entry name" value="Csc1-like"/>
</dbReference>
<dbReference type="GO" id="GO:0005886">
    <property type="term" value="C:plasma membrane"/>
    <property type="evidence" value="ECO:0007669"/>
    <property type="project" value="TreeGrafter"/>
</dbReference>
<proteinExistence type="predicted"/>
<feature type="coiled-coil region" evidence="1">
    <location>
        <begin position="269"/>
        <end position="324"/>
    </location>
</feature>
<dbReference type="RefSeq" id="XP_001025078.2">
    <property type="nucleotide sequence ID" value="XM_001025078.2"/>
</dbReference>
<feature type="transmembrane region" description="Helical" evidence="2">
    <location>
        <begin position="599"/>
        <end position="623"/>
    </location>
</feature>
<dbReference type="AlphaFoldDB" id="I7MIY1"/>
<sequence>MKSLEVEDIEQAQAIVKNQDDEKKQLYLPQEPVQKTEMEYSRYQIPPNFQIAHQHQIANLVGYESKESKDLCVCCARQINKQKINLLCNLRDLSFLGSGYPLYFSFLKYCEVFLCLILLTSGGYNMLTNAIYGQDCKEDNEIEGQDTSQICKKNWITVISLGNKQEQKTLMFVQEILNLATVIIIIILLQIFRRYQRKLDSECDEADISANDYTLLFENIPLEFDAINSDYDDDLKLYVEKDISKMLNQESSTPNQCLEVVKVILCYNLKELQQLNDRHSELIKQKQNTIKQMNKGKIADTLILENINKKIADLDDQILRFQEKFVDGKGKEFMKQYFTGKALVSLKTEQMKEQVLNFAKDSKRSKELIYQNQVVQIKQAPYPSDMYWENLHITQNEKNKRFVKGFCITILALAGCAGLIYLLLFIQKQQKPSQNQNTSQQSNALVQSIAILLSIAITILNFLLQIVLKYLTNIEGCYTRTEFNISIAKKMAWATFINTSLIQFFIDVVLSDSKKFGAIFSEGGIAYNQNYVFMFNMVIPFVMGLIDFPGIFKKVKQKMLSKQVEKCYFTQEQLNTLYEYPQYNISQQYANNLKTMFMVAFYSPIIPVGILYSMVAILLMYWVDKFNILRRKTIKFSQSAELSIEMTEMIEYILPIYSLSNALFLLYIVGIDYVSVVSWISLGIGLIHAALPMQLFNEKMFEIAEAPPNLQDFYQAEQFFTTDYDRENPAYQLIVLNKYTKKEQENKSIQINNNIQLKNSTPKKLQQSIFKSNNEDVIQKHSDHKTKVVHEQGQGSNRNKYFSSEKMYNSNLQINFINSKQETADTNQKISNLEDSVC</sequence>
<dbReference type="OrthoDB" id="286234at2759"/>
<dbReference type="PANTHER" id="PTHR13018:SF83">
    <property type="entry name" value="RRM DOMAIN-CONTAINING PROTEIN"/>
    <property type="match status" value="1"/>
</dbReference>
<evidence type="ECO:0000259" key="3">
    <source>
        <dbReference type="Pfam" id="PF14703"/>
    </source>
</evidence>
<feature type="transmembrane region" description="Helical" evidence="2">
    <location>
        <begin position="492"/>
        <end position="511"/>
    </location>
</feature>
<keyword evidence="1" id="KW-0175">Coiled coil</keyword>
<name>I7MIY1_TETTS</name>
<dbReference type="STRING" id="312017.I7MIY1"/>
<evidence type="ECO:0000313" key="5">
    <source>
        <dbReference type="Proteomes" id="UP000009168"/>
    </source>
</evidence>
<feature type="transmembrane region" description="Helical" evidence="2">
    <location>
        <begin position="405"/>
        <end position="426"/>
    </location>
</feature>
<dbReference type="Proteomes" id="UP000009168">
    <property type="component" value="Unassembled WGS sequence"/>
</dbReference>
<keyword evidence="2" id="KW-0812">Transmembrane</keyword>
<keyword evidence="2" id="KW-1133">Transmembrane helix</keyword>
<dbReference type="GO" id="GO:0005227">
    <property type="term" value="F:calcium-activated cation channel activity"/>
    <property type="evidence" value="ECO:0007669"/>
    <property type="project" value="InterPro"/>
</dbReference>
<evidence type="ECO:0000256" key="2">
    <source>
        <dbReference type="SAM" id="Phobius"/>
    </source>
</evidence>
<dbReference type="PANTHER" id="PTHR13018">
    <property type="entry name" value="PROBABLE MEMBRANE PROTEIN DUF221-RELATED"/>
    <property type="match status" value="1"/>
</dbReference>
<dbReference type="KEGG" id="tet:TTHERM_00467830"/>
<gene>
    <name evidence="4" type="ORF">TTHERM_00467830</name>
</gene>
<dbReference type="InterPro" id="IPR027815">
    <property type="entry name" value="CSC1/OSCA1-like_cyt"/>
</dbReference>